<dbReference type="Pfam" id="PF00563">
    <property type="entry name" value="EAL"/>
    <property type="match status" value="1"/>
</dbReference>
<dbReference type="InterPro" id="IPR001633">
    <property type="entry name" value="EAL_dom"/>
</dbReference>
<dbReference type="PANTHER" id="PTHR44757">
    <property type="entry name" value="DIGUANYLATE CYCLASE DGCP"/>
    <property type="match status" value="1"/>
</dbReference>
<dbReference type="CDD" id="cd01948">
    <property type="entry name" value="EAL"/>
    <property type="match status" value="1"/>
</dbReference>
<dbReference type="SMART" id="SM00091">
    <property type="entry name" value="PAS"/>
    <property type="match status" value="2"/>
</dbReference>
<dbReference type="InterPro" id="IPR035965">
    <property type="entry name" value="PAS-like_dom_sf"/>
</dbReference>
<dbReference type="Pfam" id="PF08448">
    <property type="entry name" value="PAS_4"/>
    <property type="match status" value="2"/>
</dbReference>
<dbReference type="InterPro" id="IPR013656">
    <property type="entry name" value="PAS_4"/>
</dbReference>
<sequence length="709" mass="78834">MDLDKPFEWAPYPMLILDSELTILACNRAYEDAVCIDRQSMVGRPVFDVFKDSDPTRMQQLLASFAHVLKSGMPHHIHHLEYDIAGHAKHQARHWSIKNIPLANDEGAIVGILNCPTDITELERLRQIHRVRGATRIATAAEQDERLRAADLTSMLHSEMNRLHQLFQQAPGFICVLRGPSHIFELANDAYYQLVGHREIVGKGLSQVLPEVIAQGFLEILDRVYSTSTPFVGRALPILLQRVPEGDLEQRYIDLIYQPMLDDEENVTGIFVQGNDVTEAFILAQEVAHQAAHDFLTGLPNRREFARRMQELSWPGPHAVLYLDIDHFKLINDRCGHAAGDSLLLQVADLLRSHCVSSGDILARLGGDEFAIVRQNCSPGAATEFGNRLRVAIKELRLVWEGKHYGVTLSVGIASFGGATGLSFETALSLADAASFIAKEAGRNRVQVSLPSDEDIRRQQTDLDSITRLTEAMLQDRVVLHVQRIVDLHDDSGLDRSIFEVLARIRDPMGGILGPAGFIPAAERFGLIEDLDRHIITKVFSYIQAQPPSAALRRTYFINISGITLSASGFPCFIREALLAHPLVCAAGICFEITETAALSHIERTVDAMLSLTSLGFKFALDDFGSGMASFGYLNKLPVQYIKIDGEFIRTVFDQRVSFIIVEAITKVAHAMNMKVIAESVERPEMISHLKALGVDFGQGFALHRPENM</sequence>
<organism evidence="3 4">
    <name type="scientific">Cereibacter changlensis</name>
    <dbReference type="NCBI Taxonomy" id="402884"/>
    <lineage>
        <taxon>Bacteria</taxon>
        <taxon>Pseudomonadati</taxon>
        <taxon>Pseudomonadota</taxon>
        <taxon>Alphaproteobacteria</taxon>
        <taxon>Rhodobacterales</taxon>
        <taxon>Paracoccaceae</taxon>
        <taxon>Cereibacter</taxon>
    </lineage>
</organism>
<dbReference type="InterPro" id="IPR000014">
    <property type="entry name" value="PAS"/>
</dbReference>
<dbReference type="CDD" id="cd00130">
    <property type="entry name" value="PAS"/>
    <property type="match status" value="1"/>
</dbReference>
<evidence type="ECO:0000259" key="1">
    <source>
        <dbReference type="PROSITE" id="PS50883"/>
    </source>
</evidence>
<dbReference type="PROSITE" id="PS50883">
    <property type="entry name" value="EAL"/>
    <property type="match status" value="1"/>
</dbReference>
<dbReference type="NCBIfam" id="TIGR00254">
    <property type="entry name" value="GGDEF"/>
    <property type="match status" value="1"/>
</dbReference>
<dbReference type="PROSITE" id="PS50887">
    <property type="entry name" value="GGDEF"/>
    <property type="match status" value="1"/>
</dbReference>
<dbReference type="AlphaFoldDB" id="A0A2W7QF47"/>
<dbReference type="InterPro" id="IPR043128">
    <property type="entry name" value="Rev_trsase/Diguanyl_cyclase"/>
</dbReference>
<dbReference type="CDD" id="cd01949">
    <property type="entry name" value="GGDEF"/>
    <property type="match status" value="1"/>
</dbReference>
<dbReference type="Gene3D" id="3.30.70.270">
    <property type="match status" value="1"/>
</dbReference>
<dbReference type="PANTHER" id="PTHR44757:SF2">
    <property type="entry name" value="BIOFILM ARCHITECTURE MAINTENANCE PROTEIN MBAA"/>
    <property type="match status" value="1"/>
</dbReference>
<accession>A0A2W7QF47</accession>
<dbReference type="Gene3D" id="3.20.20.450">
    <property type="entry name" value="EAL domain"/>
    <property type="match status" value="1"/>
</dbReference>
<dbReference type="InterPro" id="IPR000160">
    <property type="entry name" value="GGDEF_dom"/>
</dbReference>
<evidence type="ECO:0000313" key="4">
    <source>
        <dbReference type="Proteomes" id="UP000249538"/>
    </source>
</evidence>
<dbReference type="InterPro" id="IPR052155">
    <property type="entry name" value="Biofilm_reg_signaling"/>
</dbReference>
<dbReference type="Proteomes" id="UP000249538">
    <property type="component" value="Unassembled WGS sequence"/>
</dbReference>
<dbReference type="SMART" id="SM00052">
    <property type="entry name" value="EAL"/>
    <property type="match status" value="1"/>
</dbReference>
<dbReference type="Gene3D" id="3.30.450.20">
    <property type="entry name" value="PAS domain"/>
    <property type="match status" value="2"/>
</dbReference>
<dbReference type="InterPro" id="IPR029787">
    <property type="entry name" value="Nucleotide_cyclase"/>
</dbReference>
<name>A0A2W7QF47_9RHOB</name>
<dbReference type="InterPro" id="IPR035919">
    <property type="entry name" value="EAL_sf"/>
</dbReference>
<dbReference type="SUPFAM" id="SSF55785">
    <property type="entry name" value="PYP-like sensor domain (PAS domain)"/>
    <property type="match status" value="2"/>
</dbReference>
<evidence type="ECO:0000259" key="2">
    <source>
        <dbReference type="PROSITE" id="PS50887"/>
    </source>
</evidence>
<reference evidence="3 4" key="1">
    <citation type="submission" date="2018-06" db="EMBL/GenBank/DDBJ databases">
        <title>Genomic Encyclopedia of Archaeal and Bacterial Type Strains, Phase II (KMG-II): from individual species to whole genera.</title>
        <authorList>
            <person name="Goeker M."/>
        </authorList>
    </citation>
    <scope>NUCLEOTIDE SEQUENCE [LARGE SCALE GENOMIC DNA]</scope>
    <source>
        <strain evidence="3 4">DSM 18774</strain>
    </source>
</reference>
<dbReference type="SUPFAM" id="SSF141868">
    <property type="entry name" value="EAL domain-like"/>
    <property type="match status" value="1"/>
</dbReference>
<dbReference type="SUPFAM" id="SSF55073">
    <property type="entry name" value="Nucleotide cyclase"/>
    <property type="match status" value="1"/>
</dbReference>
<dbReference type="RefSeq" id="WP_111467665.1">
    <property type="nucleotide sequence ID" value="NZ_QKZS01000060.1"/>
</dbReference>
<dbReference type="SMART" id="SM00267">
    <property type="entry name" value="GGDEF"/>
    <property type="match status" value="1"/>
</dbReference>
<comment type="caution">
    <text evidence="3">The sequence shown here is derived from an EMBL/GenBank/DDBJ whole genome shotgun (WGS) entry which is preliminary data.</text>
</comment>
<feature type="domain" description="GGDEF" evidence="2">
    <location>
        <begin position="316"/>
        <end position="451"/>
    </location>
</feature>
<evidence type="ECO:0000313" key="3">
    <source>
        <dbReference type="EMBL" id="PZX46026.1"/>
    </source>
</evidence>
<dbReference type="EMBL" id="QKZS01000060">
    <property type="protein sequence ID" value="PZX46026.1"/>
    <property type="molecule type" value="Genomic_DNA"/>
</dbReference>
<proteinExistence type="predicted"/>
<gene>
    <name evidence="3" type="ORF">LX76_04709</name>
</gene>
<dbReference type="Pfam" id="PF00990">
    <property type="entry name" value="GGDEF"/>
    <property type="match status" value="1"/>
</dbReference>
<protein>
    <submittedName>
        <fullName evidence="3">Diguanylate cyclase (GGDEF)-like protein</fullName>
    </submittedName>
</protein>
<feature type="domain" description="EAL" evidence="1">
    <location>
        <begin position="462"/>
        <end position="709"/>
    </location>
</feature>